<feature type="transmembrane region" description="Helical" evidence="7">
    <location>
        <begin position="347"/>
        <end position="369"/>
    </location>
</feature>
<dbReference type="RefSeq" id="WP_378138456.1">
    <property type="nucleotide sequence ID" value="NZ_JBHSMI010000052.1"/>
</dbReference>
<feature type="transmembrane region" description="Helical" evidence="7">
    <location>
        <begin position="248"/>
        <end position="270"/>
    </location>
</feature>
<evidence type="ECO:0000256" key="2">
    <source>
        <dbReference type="ARBA" id="ARBA00008821"/>
    </source>
</evidence>
<feature type="transmembrane region" description="Helical" evidence="7">
    <location>
        <begin position="290"/>
        <end position="312"/>
    </location>
</feature>
<evidence type="ECO:0000313" key="8">
    <source>
        <dbReference type="EMBL" id="MFC5406379.1"/>
    </source>
</evidence>
<dbReference type="PANTHER" id="PTHR42810:SF1">
    <property type="entry name" value="PURINE PERMEASE YWDJ-RELATED"/>
    <property type="match status" value="1"/>
</dbReference>
<dbReference type="NCBIfam" id="NF037981">
    <property type="entry name" value="NCS2_1"/>
    <property type="match status" value="1"/>
</dbReference>
<name>A0ABW0HZ37_9BACL</name>
<evidence type="ECO:0000256" key="3">
    <source>
        <dbReference type="ARBA" id="ARBA00022448"/>
    </source>
</evidence>
<keyword evidence="4 7" id="KW-0812">Transmembrane</keyword>
<comment type="similarity">
    <text evidence="2">Belongs to the nucleobase:cation symporter-2 (NCS2) (TC 2.A.40) family.</text>
</comment>
<proteinExistence type="inferred from homology"/>
<reference evidence="9" key="1">
    <citation type="journal article" date="2019" name="Int. J. Syst. Evol. Microbiol.">
        <title>The Global Catalogue of Microorganisms (GCM) 10K type strain sequencing project: providing services to taxonomists for standard genome sequencing and annotation.</title>
        <authorList>
            <consortium name="The Broad Institute Genomics Platform"/>
            <consortium name="The Broad Institute Genome Sequencing Center for Infectious Disease"/>
            <person name="Wu L."/>
            <person name="Ma J."/>
        </authorList>
    </citation>
    <scope>NUCLEOTIDE SEQUENCE [LARGE SCALE GENOMIC DNA]</scope>
    <source>
        <strain evidence="9">CGMCC 1.18575</strain>
    </source>
</reference>
<feature type="transmembrane region" description="Helical" evidence="7">
    <location>
        <begin position="190"/>
        <end position="209"/>
    </location>
</feature>
<evidence type="ECO:0000256" key="5">
    <source>
        <dbReference type="ARBA" id="ARBA00022989"/>
    </source>
</evidence>
<evidence type="ECO:0000256" key="6">
    <source>
        <dbReference type="ARBA" id="ARBA00023136"/>
    </source>
</evidence>
<comment type="subcellular location">
    <subcellularLocation>
        <location evidence="1">Membrane</location>
        <topology evidence="1">Multi-pass membrane protein</topology>
    </subcellularLocation>
</comment>
<gene>
    <name evidence="8" type="ORF">ACFPOF_26915</name>
</gene>
<feature type="transmembrane region" description="Helical" evidence="7">
    <location>
        <begin position="162"/>
        <end position="184"/>
    </location>
</feature>
<evidence type="ECO:0000256" key="7">
    <source>
        <dbReference type="SAM" id="Phobius"/>
    </source>
</evidence>
<dbReference type="Pfam" id="PF00860">
    <property type="entry name" value="Xan_ur_permease"/>
    <property type="match status" value="1"/>
</dbReference>
<evidence type="ECO:0000313" key="9">
    <source>
        <dbReference type="Proteomes" id="UP001596113"/>
    </source>
</evidence>
<feature type="transmembrane region" description="Helical" evidence="7">
    <location>
        <begin position="411"/>
        <end position="431"/>
    </location>
</feature>
<feature type="transmembrane region" description="Helical" evidence="7">
    <location>
        <begin position="16"/>
        <end position="37"/>
    </location>
</feature>
<sequence length="454" mass="47519">MRNSRLFGASLSVTQWFIFMTASAVALPIVIGHAFHLGQDEIASLMQRTFFVVGLSTMLQVALGHRFPVIDGPAGSWVSVFVMMATMAAQTGQDAREALQLLQGGMLLAGALLFVLGATGLFFKLLKLFTPLVTHTFLFVLSLQLSGVFLKGMLGLGGKEAAGVNYVGSLIAVGVFVGVVALTLKGKGWMRNYAVLFGIVVGWTLHALVGGGSDEGSSASSVIGDWISLPDLFAWGAPRINAGMAITATLFTLILVSNLIAAITSAQMTVPRPDGEKPNDYNLGSMIGGISHGLASVFSAIGVVPLPVTAAFIRMTGQKRRKPLFIACLVLTGLSLAPAIVHELAMLPTSVASAVSLATFVQMTTNSFQSLTLAANDQRKATILGIGLLIGVGFTLASASMPAGVPVAMQYLLGNGLLATTLVVMALERLWRSELAGAMPKVGLSGRRQGEREA</sequence>
<keyword evidence="9" id="KW-1185">Reference proteome</keyword>
<evidence type="ECO:0000256" key="4">
    <source>
        <dbReference type="ARBA" id="ARBA00022692"/>
    </source>
</evidence>
<feature type="transmembrane region" description="Helical" evidence="7">
    <location>
        <begin position="132"/>
        <end position="150"/>
    </location>
</feature>
<keyword evidence="6 7" id="KW-0472">Membrane</keyword>
<feature type="transmembrane region" description="Helical" evidence="7">
    <location>
        <begin position="324"/>
        <end position="341"/>
    </location>
</feature>
<keyword evidence="3" id="KW-0813">Transport</keyword>
<dbReference type="PANTHER" id="PTHR42810">
    <property type="entry name" value="PURINE PERMEASE C1399.01C-RELATED"/>
    <property type="match status" value="1"/>
</dbReference>
<comment type="caution">
    <text evidence="8">The sequence shown here is derived from an EMBL/GenBank/DDBJ whole genome shotgun (WGS) entry which is preliminary data.</text>
</comment>
<dbReference type="InterPro" id="IPR006043">
    <property type="entry name" value="NCS2"/>
</dbReference>
<dbReference type="EMBL" id="JBHSMI010000052">
    <property type="protein sequence ID" value="MFC5406379.1"/>
    <property type="molecule type" value="Genomic_DNA"/>
</dbReference>
<evidence type="ECO:0000256" key="1">
    <source>
        <dbReference type="ARBA" id="ARBA00004141"/>
    </source>
</evidence>
<keyword evidence="5 7" id="KW-1133">Transmembrane helix</keyword>
<organism evidence="8 9">
    <name type="scientific">Cohnella soli</name>
    <dbReference type="NCBI Taxonomy" id="425005"/>
    <lineage>
        <taxon>Bacteria</taxon>
        <taxon>Bacillati</taxon>
        <taxon>Bacillota</taxon>
        <taxon>Bacilli</taxon>
        <taxon>Bacillales</taxon>
        <taxon>Paenibacillaceae</taxon>
        <taxon>Cohnella</taxon>
    </lineage>
</organism>
<feature type="transmembrane region" description="Helical" evidence="7">
    <location>
        <begin position="104"/>
        <end position="126"/>
    </location>
</feature>
<protein>
    <submittedName>
        <fullName evidence="8">Purine/pyrimidine permease</fullName>
    </submittedName>
</protein>
<feature type="transmembrane region" description="Helical" evidence="7">
    <location>
        <begin position="74"/>
        <end position="92"/>
    </location>
</feature>
<feature type="transmembrane region" description="Helical" evidence="7">
    <location>
        <begin position="381"/>
        <end position="399"/>
    </location>
</feature>
<accession>A0ABW0HZ37</accession>
<dbReference type="Proteomes" id="UP001596113">
    <property type="component" value="Unassembled WGS sequence"/>
</dbReference>